<accession>A0A3A9K831</accession>
<evidence type="ECO:0000313" key="3">
    <source>
        <dbReference type="Proteomes" id="UP000281498"/>
    </source>
</evidence>
<proteinExistence type="predicted"/>
<dbReference type="InterPro" id="IPR050706">
    <property type="entry name" value="Cyclic-di-GMP_PDE-like"/>
</dbReference>
<sequence length="282" mass="32475">MKHSYLLDVLRSLHSAWHQVHQEHKQHQELDQIIKNETMTPYFQPIVHLASGETVGQEVLNRPKNSDIFPYVETFYDFLGKSNQVFCYERTAREKALTIYSQQTDCQEKRKTKLFLNVHPNVLEDELYKQGATRKVLEKIGLRPEQVVFEITEKQNVSDYARLKKVVDNYRSQGFRIAIDDVGSGYNSLKTILHLQPDYIKLDRSFIQDIHHSPSQQALVSLFVRYAKATGAEVIAEGIEEKAELATIRELGITFVQGYFIEHPQTSPHFPQLLPSASIASC</sequence>
<dbReference type="PANTHER" id="PTHR33121:SF76">
    <property type="entry name" value="SIGNALING PROTEIN"/>
    <property type="match status" value="1"/>
</dbReference>
<dbReference type="PANTHER" id="PTHR33121">
    <property type="entry name" value="CYCLIC DI-GMP PHOSPHODIESTERASE PDEF"/>
    <property type="match status" value="1"/>
</dbReference>
<reference evidence="2 3" key="1">
    <citation type="submission" date="2017-10" db="EMBL/GenBank/DDBJ databases">
        <title>Bacillus sp. nov., a halophilic bacterium isolated from a Keqin Lake.</title>
        <authorList>
            <person name="Wang H."/>
        </authorList>
    </citation>
    <scope>NUCLEOTIDE SEQUENCE [LARGE SCALE GENOMIC DNA]</scope>
    <source>
        <strain evidence="2 3">KCTC 13187</strain>
    </source>
</reference>
<protein>
    <submittedName>
        <fullName evidence="2">Diguanylate cyclase</fullName>
    </submittedName>
</protein>
<dbReference type="EMBL" id="PDOE01000002">
    <property type="protein sequence ID" value="RKL68369.1"/>
    <property type="molecule type" value="Genomic_DNA"/>
</dbReference>
<dbReference type="SUPFAM" id="SSF141868">
    <property type="entry name" value="EAL domain-like"/>
    <property type="match status" value="1"/>
</dbReference>
<name>A0A3A9K831_9BACI</name>
<dbReference type="RefSeq" id="WP_110938709.1">
    <property type="nucleotide sequence ID" value="NZ_KZ614147.1"/>
</dbReference>
<dbReference type="Pfam" id="PF00563">
    <property type="entry name" value="EAL"/>
    <property type="match status" value="1"/>
</dbReference>
<gene>
    <name evidence="2" type="ORF">CR203_07780</name>
</gene>
<evidence type="ECO:0000259" key="1">
    <source>
        <dbReference type="PROSITE" id="PS50883"/>
    </source>
</evidence>
<feature type="domain" description="EAL" evidence="1">
    <location>
        <begin position="23"/>
        <end position="278"/>
    </location>
</feature>
<keyword evidence="3" id="KW-1185">Reference proteome</keyword>
<dbReference type="PROSITE" id="PS50883">
    <property type="entry name" value="EAL"/>
    <property type="match status" value="1"/>
</dbReference>
<dbReference type="Gene3D" id="3.20.20.450">
    <property type="entry name" value="EAL domain"/>
    <property type="match status" value="1"/>
</dbReference>
<dbReference type="CDD" id="cd01948">
    <property type="entry name" value="EAL"/>
    <property type="match status" value="1"/>
</dbReference>
<dbReference type="Proteomes" id="UP000281498">
    <property type="component" value="Unassembled WGS sequence"/>
</dbReference>
<dbReference type="SMART" id="SM00052">
    <property type="entry name" value="EAL"/>
    <property type="match status" value="1"/>
</dbReference>
<comment type="caution">
    <text evidence="2">The sequence shown here is derived from an EMBL/GenBank/DDBJ whole genome shotgun (WGS) entry which is preliminary data.</text>
</comment>
<dbReference type="InterPro" id="IPR001633">
    <property type="entry name" value="EAL_dom"/>
</dbReference>
<dbReference type="GO" id="GO:0071111">
    <property type="term" value="F:cyclic-guanylate-specific phosphodiesterase activity"/>
    <property type="evidence" value="ECO:0007669"/>
    <property type="project" value="InterPro"/>
</dbReference>
<dbReference type="OrthoDB" id="581425at2"/>
<organism evidence="2 3">
    <name type="scientific">Salipaludibacillus neizhouensis</name>
    <dbReference type="NCBI Taxonomy" id="885475"/>
    <lineage>
        <taxon>Bacteria</taxon>
        <taxon>Bacillati</taxon>
        <taxon>Bacillota</taxon>
        <taxon>Bacilli</taxon>
        <taxon>Bacillales</taxon>
        <taxon>Bacillaceae</taxon>
    </lineage>
</organism>
<dbReference type="AlphaFoldDB" id="A0A3A9K831"/>
<evidence type="ECO:0000313" key="2">
    <source>
        <dbReference type="EMBL" id="RKL68369.1"/>
    </source>
</evidence>
<dbReference type="InterPro" id="IPR035919">
    <property type="entry name" value="EAL_sf"/>
</dbReference>